<comment type="caution">
    <text evidence="1">The sequence shown here is derived from an EMBL/GenBank/DDBJ whole genome shotgun (WGS) entry which is preliminary data.</text>
</comment>
<proteinExistence type="predicted"/>
<dbReference type="EMBL" id="JXTC01000098">
    <property type="protein sequence ID" value="PON89084.1"/>
    <property type="molecule type" value="Genomic_DNA"/>
</dbReference>
<name>A0A2P5EU77_TREOI</name>
<organism evidence="1 2">
    <name type="scientific">Trema orientale</name>
    <name type="common">Charcoal tree</name>
    <name type="synonym">Celtis orientalis</name>
    <dbReference type="NCBI Taxonomy" id="63057"/>
    <lineage>
        <taxon>Eukaryota</taxon>
        <taxon>Viridiplantae</taxon>
        <taxon>Streptophyta</taxon>
        <taxon>Embryophyta</taxon>
        <taxon>Tracheophyta</taxon>
        <taxon>Spermatophyta</taxon>
        <taxon>Magnoliopsida</taxon>
        <taxon>eudicotyledons</taxon>
        <taxon>Gunneridae</taxon>
        <taxon>Pentapetalae</taxon>
        <taxon>rosids</taxon>
        <taxon>fabids</taxon>
        <taxon>Rosales</taxon>
        <taxon>Cannabaceae</taxon>
        <taxon>Trema</taxon>
    </lineage>
</organism>
<protein>
    <submittedName>
        <fullName evidence="1">Uncharacterized protein</fullName>
    </submittedName>
</protein>
<dbReference type="InParanoid" id="A0A2P5EU77"/>
<gene>
    <name evidence="1" type="ORF">TorRG33x02_151590</name>
</gene>
<dbReference type="OrthoDB" id="10579464at2759"/>
<keyword evidence="2" id="KW-1185">Reference proteome</keyword>
<evidence type="ECO:0000313" key="1">
    <source>
        <dbReference type="EMBL" id="PON89084.1"/>
    </source>
</evidence>
<sequence length="68" mass="7814">MVCRIEFTKYPEEARLRSRSTPEPGLHVRLRHLSPWGILSGDGTWKGTPRVRSLLPYDGILGQLLVYH</sequence>
<accession>A0A2P5EU77</accession>
<dbReference type="AlphaFoldDB" id="A0A2P5EU77"/>
<dbReference type="Proteomes" id="UP000237000">
    <property type="component" value="Unassembled WGS sequence"/>
</dbReference>
<evidence type="ECO:0000313" key="2">
    <source>
        <dbReference type="Proteomes" id="UP000237000"/>
    </source>
</evidence>
<reference evidence="2" key="1">
    <citation type="submission" date="2016-06" db="EMBL/GenBank/DDBJ databases">
        <title>Parallel loss of symbiosis genes in relatives of nitrogen-fixing non-legume Parasponia.</title>
        <authorList>
            <person name="Van Velzen R."/>
            <person name="Holmer R."/>
            <person name="Bu F."/>
            <person name="Rutten L."/>
            <person name="Van Zeijl A."/>
            <person name="Liu W."/>
            <person name="Santuari L."/>
            <person name="Cao Q."/>
            <person name="Sharma T."/>
            <person name="Shen D."/>
            <person name="Roswanjaya Y."/>
            <person name="Wardhani T."/>
            <person name="Kalhor M.S."/>
            <person name="Jansen J."/>
            <person name="Van den Hoogen J."/>
            <person name="Gungor B."/>
            <person name="Hartog M."/>
            <person name="Hontelez J."/>
            <person name="Verver J."/>
            <person name="Yang W.-C."/>
            <person name="Schijlen E."/>
            <person name="Repin R."/>
            <person name="Schilthuizen M."/>
            <person name="Schranz E."/>
            <person name="Heidstra R."/>
            <person name="Miyata K."/>
            <person name="Fedorova E."/>
            <person name="Kohlen W."/>
            <person name="Bisseling T."/>
            <person name="Smit S."/>
            <person name="Geurts R."/>
        </authorList>
    </citation>
    <scope>NUCLEOTIDE SEQUENCE [LARGE SCALE GENOMIC DNA]</scope>
    <source>
        <strain evidence="2">cv. RG33-2</strain>
    </source>
</reference>